<organism evidence="1 2">
    <name type="scientific">Linum tenue</name>
    <dbReference type="NCBI Taxonomy" id="586396"/>
    <lineage>
        <taxon>Eukaryota</taxon>
        <taxon>Viridiplantae</taxon>
        <taxon>Streptophyta</taxon>
        <taxon>Embryophyta</taxon>
        <taxon>Tracheophyta</taxon>
        <taxon>Spermatophyta</taxon>
        <taxon>Magnoliopsida</taxon>
        <taxon>eudicotyledons</taxon>
        <taxon>Gunneridae</taxon>
        <taxon>Pentapetalae</taxon>
        <taxon>rosids</taxon>
        <taxon>fabids</taxon>
        <taxon>Malpighiales</taxon>
        <taxon>Linaceae</taxon>
        <taxon>Linum</taxon>
    </lineage>
</organism>
<dbReference type="AlphaFoldDB" id="A0AAV0MLE1"/>
<protein>
    <submittedName>
        <fullName evidence="1">Uncharacterized protein</fullName>
    </submittedName>
</protein>
<sequence>MILWKRQNALSANLILQRRNRADSCLHRPKRKNSVKHIANLLSESIKAIIQSTIASPVCRFLLLRCRPWLASRWGTKSALKKDVRRDAKRFLFSVLSRTLITKGT</sequence>
<comment type="caution">
    <text evidence="1">The sequence shown here is derived from an EMBL/GenBank/DDBJ whole genome shotgun (WGS) entry which is preliminary data.</text>
</comment>
<feature type="non-terminal residue" evidence="1">
    <location>
        <position position="105"/>
    </location>
</feature>
<keyword evidence="2" id="KW-1185">Reference proteome</keyword>
<gene>
    <name evidence="1" type="ORF">LITE_LOCUS29154</name>
</gene>
<evidence type="ECO:0000313" key="2">
    <source>
        <dbReference type="Proteomes" id="UP001154282"/>
    </source>
</evidence>
<evidence type="ECO:0000313" key="1">
    <source>
        <dbReference type="EMBL" id="CAI0446801.1"/>
    </source>
</evidence>
<dbReference type="Proteomes" id="UP001154282">
    <property type="component" value="Unassembled WGS sequence"/>
</dbReference>
<dbReference type="EMBL" id="CAMGYJ010000007">
    <property type="protein sequence ID" value="CAI0446801.1"/>
    <property type="molecule type" value="Genomic_DNA"/>
</dbReference>
<proteinExistence type="predicted"/>
<accession>A0AAV0MLE1</accession>
<reference evidence="1" key="1">
    <citation type="submission" date="2022-08" db="EMBL/GenBank/DDBJ databases">
        <authorList>
            <person name="Gutierrez-Valencia J."/>
        </authorList>
    </citation>
    <scope>NUCLEOTIDE SEQUENCE</scope>
</reference>
<name>A0AAV0MLE1_9ROSI</name>